<evidence type="ECO:0000256" key="4">
    <source>
        <dbReference type="ARBA" id="ARBA00022496"/>
    </source>
</evidence>
<reference evidence="18 19" key="1">
    <citation type="submission" date="2018-05" db="EMBL/GenBank/DDBJ databases">
        <title>Genome of Sphingosinicella humi QZX222.</title>
        <authorList>
            <person name="Qiao Z."/>
            <person name="Wang G."/>
        </authorList>
    </citation>
    <scope>NUCLEOTIDE SEQUENCE [LARGE SCALE GENOMIC DNA]</scope>
    <source>
        <strain evidence="18 19">QZX222</strain>
    </source>
</reference>
<evidence type="ECO:0000313" key="19">
    <source>
        <dbReference type="Proteomes" id="UP000245916"/>
    </source>
</evidence>
<dbReference type="PROSITE" id="PS52016">
    <property type="entry name" value="TONB_DEPENDENT_REC_3"/>
    <property type="match status" value="1"/>
</dbReference>
<feature type="domain" description="TonB-dependent receptor-like beta-barrel" evidence="16">
    <location>
        <begin position="357"/>
        <end position="884"/>
    </location>
</feature>
<gene>
    <name evidence="18" type="ORF">DF286_05610</name>
</gene>
<organism evidence="18 19">
    <name type="scientific">Allosphingosinicella humi</name>
    <dbReference type="NCBI Taxonomy" id="2068657"/>
    <lineage>
        <taxon>Bacteria</taxon>
        <taxon>Pseudomonadati</taxon>
        <taxon>Pseudomonadota</taxon>
        <taxon>Alphaproteobacteria</taxon>
        <taxon>Sphingomonadales</taxon>
        <taxon>Sphingomonadaceae</taxon>
        <taxon>Allosphingosinicella</taxon>
    </lineage>
</organism>
<dbReference type="GO" id="GO:0009279">
    <property type="term" value="C:cell outer membrane"/>
    <property type="evidence" value="ECO:0007669"/>
    <property type="project" value="UniProtKB-SubCell"/>
</dbReference>
<feature type="short sequence motif" description="TonB C-terminal box" evidence="13">
    <location>
        <begin position="922"/>
        <end position="939"/>
    </location>
</feature>
<keyword evidence="5 12" id="KW-0812">Transmembrane</keyword>
<dbReference type="PANTHER" id="PTHR32552:SF81">
    <property type="entry name" value="TONB-DEPENDENT OUTER MEMBRANE RECEPTOR"/>
    <property type="match status" value="1"/>
</dbReference>
<evidence type="ECO:0000256" key="14">
    <source>
        <dbReference type="RuleBase" id="RU003357"/>
    </source>
</evidence>
<dbReference type="Pfam" id="PF00593">
    <property type="entry name" value="TonB_dep_Rec_b-barrel"/>
    <property type="match status" value="1"/>
</dbReference>
<keyword evidence="4" id="KW-0410">Iron transport</keyword>
<feature type="signal peptide" evidence="15">
    <location>
        <begin position="1"/>
        <end position="21"/>
    </location>
</feature>
<evidence type="ECO:0000256" key="3">
    <source>
        <dbReference type="ARBA" id="ARBA00022452"/>
    </source>
</evidence>
<evidence type="ECO:0000256" key="8">
    <source>
        <dbReference type="ARBA" id="ARBA00023065"/>
    </source>
</evidence>
<protein>
    <submittedName>
        <fullName evidence="18">TonB-dependent receptor</fullName>
    </submittedName>
</protein>
<keyword evidence="2 12" id="KW-0813">Transport</keyword>
<evidence type="ECO:0000256" key="9">
    <source>
        <dbReference type="ARBA" id="ARBA00023077"/>
    </source>
</evidence>
<dbReference type="InterPro" id="IPR036942">
    <property type="entry name" value="Beta-barrel_TonB_sf"/>
</dbReference>
<keyword evidence="18" id="KW-0675">Receptor</keyword>
<comment type="similarity">
    <text evidence="12 14">Belongs to the TonB-dependent receptor family.</text>
</comment>
<keyword evidence="3 12" id="KW-1134">Transmembrane beta strand</keyword>
<feature type="chain" id="PRO_5015396687" evidence="15">
    <location>
        <begin position="22"/>
        <end position="939"/>
    </location>
</feature>
<keyword evidence="9 14" id="KW-0798">TonB box</keyword>
<dbReference type="PROSITE" id="PS01156">
    <property type="entry name" value="TONB_DEPENDENT_REC_2"/>
    <property type="match status" value="1"/>
</dbReference>
<keyword evidence="6 15" id="KW-0732">Signal</keyword>
<evidence type="ECO:0000256" key="15">
    <source>
        <dbReference type="SAM" id="SignalP"/>
    </source>
</evidence>
<sequence length="939" mass="101035">MRKSFWLISAGIAALATPSFAQGQVPPVGEATPTQEAASVDDAVQNQARRGTEDIIVTATRRNEALSDVPLAVSAITAQSLENSGAADIRQLQQLSPSLLVSSTQSEAGASSARIRGVGTVGDNPGLESSVAVFIDGVYRSRNGTALTELGPVERVEVLRGPQGTLFGRNASAGIISVITAAPKFEHEGRAEASIGNHDYRRFELGFTGPLSDTFAYRLDGVYLKRDGFIEDVISGREVNDRDRYLIRGQLLFEPSDTLSVRVIGDYANRDEECCGAVYLPTQDAVTDGAGGVTFAPSSFVPLIQALGGVVLDDPFERQMAITPGRSYRQDVEDYGLSAEVVYDLGGAELTSISAWRGNDYVRGQDADFNNLDILYRDDDGGNQQKFRTFTQELRLQGEAFEGRLDWLVGGYFAHEKLTVRDNLSFGTDYQRYSNCVLAANVSQQLSAAFGAPINLTQPIGGVGCFNQTVAGAIASNPLVPAAQRQLIALLGGLAPGVPLGGYDAIGAVLGAGLGLPPLSFNNAQTSDRFKQTSRNFAFFTHNIFEVTDRLNLTVGLRYTNEKKTLDATLTDNNLFCQAIAGSPFVALTQLPCVVPAVPGGTFTRENVRNKEDEFSGTAVLSYKVTDDLLTYASYSRGYKAGGFNLDRSALARFVVPGVGPVGPVLPTAGLENLIFEPEKVDAFEIGAKYNGQGFDLNVAAFHQVFDGFQLNTFNGLFFEVENVNACKQDLGGLDTDDDSTSGACPGGTKGGVKSMGVEVEAFMRPIENVGLNLGGSLIDTQYRRNLVGVDGAPLSDSLFQLPGRRISNSSLWTLTGALTYTPPIGNSGLSGLFYIDARYQSKFNTGSDLDLEKVQDAYFVTNARIGLRGPDDRWGIELWGRNLLDEDYQQVAFDMPIQGATGTTIRGVQQGFYPRATQLFGSFLAEPRTYGVTVRTRF</sequence>
<dbReference type="PANTHER" id="PTHR32552">
    <property type="entry name" value="FERRICHROME IRON RECEPTOR-RELATED"/>
    <property type="match status" value="1"/>
</dbReference>
<dbReference type="Proteomes" id="UP000245916">
    <property type="component" value="Unassembled WGS sequence"/>
</dbReference>
<dbReference type="Gene3D" id="2.40.170.20">
    <property type="entry name" value="TonB-dependent receptor, beta-barrel domain"/>
    <property type="match status" value="2"/>
</dbReference>
<evidence type="ECO:0000256" key="13">
    <source>
        <dbReference type="PROSITE-ProRule" id="PRU10144"/>
    </source>
</evidence>
<dbReference type="InterPro" id="IPR012910">
    <property type="entry name" value="Plug_dom"/>
</dbReference>
<evidence type="ECO:0000256" key="1">
    <source>
        <dbReference type="ARBA" id="ARBA00004571"/>
    </source>
</evidence>
<keyword evidence="8" id="KW-0406">Ion transport</keyword>
<dbReference type="AlphaFoldDB" id="A0A2U2J235"/>
<dbReference type="EMBL" id="QFFF01000001">
    <property type="protein sequence ID" value="PWG02398.1"/>
    <property type="molecule type" value="Genomic_DNA"/>
</dbReference>
<evidence type="ECO:0000256" key="2">
    <source>
        <dbReference type="ARBA" id="ARBA00022448"/>
    </source>
</evidence>
<feature type="domain" description="TonB-dependent receptor plug" evidence="17">
    <location>
        <begin position="66"/>
        <end position="175"/>
    </location>
</feature>
<keyword evidence="10 12" id="KW-0472">Membrane</keyword>
<dbReference type="RefSeq" id="WP_109270537.1">
    <property type="nucleotide sequence ID" value="NZ_QFFF01000001.1"/>
</dbReference>
<dbReference type="SUPFAM" id="SSF56935">
    <property type="entry name" value="Porins"/>
    <property type="match status" value="1"/>
</dbReference>
<dbReference type="InterPro" id="IPR000531">
    <property type="entry name" value="Beta-barrel_TonB"/>
</dbReference>
<dbReference type="InterPro" id="IPR039426">
    <property type="entry name" value="TonB-dep_rcpt-like"/>
</dbReference>
<keyword evidence="7" id="KW-0408">Iron</keyword>
<keyword evidence="19" id="KW-1185">Reference proteome</keyword>
<evidence type="ECO:0000256" key="11">
    <source>
        <dbReference type="ARBA" id="ARBA00023237"/>
    </source>
</evidence>
<name>A0A2U2J235_9SPHN</name>
<dbReference type="Pfam" id="PF07715">
    <property type="entry name" value="Plug"/>
    <property type="match status" value="1"/>
</dbReference>
<evidence type="ECO:0000256" key="12">
    <source>
        <dbReference type="PROSITE-ProRule" id="PRU01360"/>
    </source>
</evidence>
<comment type="subcellular location">
    <subcellularLocation>
        <location evidence="1 12">Cell outer membrane</location>
        <topology evidence="1 12">Multi-pass membrane protein</topology>
    </subcellularLocation>
</comment>
<dbReference type="OrthoDB" id="9760333at2"/>
<evidence type="ECO:0000256" key="10">
    <source>
        <dbReference type="ARBA" id="ARBA00023136"/>
    </source>
</evidence>
<evidence type="ECO:0000256" key="6">
    <source>
        <dbReference type="ARBA" id="ARBA00022729"/>
    </source>
</evidence>
<comment type="caution">
    <text evidence="18">The sequence shown here is derived from an EMBL/GenBank/DDBJ whole genome shotgun (WGS) entry which is preliminary data.</text>
</comment>
<evidence type="ECO:0000259" key="16">
    <source>
        <dbReference type="Pfam" id="PF00593"/>
    </source>
</evidence>
<dbReference type="InterPro" id="IPR010917">
    <property type="entry name" value="TonB_rcpt_CS"/>
</dbReference>
<keyword evidence="11 12" id="KW-0998">Cell outer membrane</keyword>
<evidence type="ECO:0000259" key="17">
    <source>
        <dbReference type="Pfam" id="PF07715"/>
    </source>
</evidence>
<evidence type="ECO:0000313" key="18">
    <source>
        <dbReference type="EMBL" id="PWG02398.1"/>
    </source>
</evidence>
<evidence type="ECO:0000256" key="7">
    <source>
        <dbReference type="ARBA" id="ARBA00023004"/>
    </source>
</evidence>
<evidence type="ECO:0000256" key="5">
    <source>
        <dbReference type="ARBA" id="ARBA00022692"/>
    </source>
</evidence>
<accession>A0A2U2J235</accession>
<dbReference type="GO" id="GO:0006826">
    <property type="term" value="P:iron ion transport"/>
    <property type="evidence" value="ECO:0007669"/>
    <property type="project" value="UniProtKB-KW"/>
</dbReference>
<proteinExistence type="inferred from homology"/>